<dbReference type="PANTHER" id="PTHR47660">
    <property type="entry name" value="TRANSCRIPTION FACTOR WITH C2H2 AND ZN(2)-CYS(6) DNA BINDING DOMAIN (EUROFUNG)-RELATED-RELATED"/>
    <property type="match status" value="1"/>
</dbReference>
<keyword evidence="3" id="KW-0805">Transcription regulation</keyword>
<dbReference type="EMBL" id="KN847539">
    <property type="protein sequence ID" value="KIW04824.1"/>
    <property type="molecule type" value="Genomic_DNA"/>
</dbReference>
<dbReference type="GO" id="GO:0000981">
    <property type="term" value="F:DNA-binding transcription factor activity, RNA polymerase II-specific"/>
    <property type="evidence" value="ECO:0007669"/>
    <property type="project" value="InterPro"/>
</dbReference>
<dbReference type="PRINTS" id="PR00755">
    <property type="entry name" value="AFLATOXINBRP"/>
</dbReference>
<proteinExistence type="predicted"/>
<evidence type="ECO:0000256" key="1">
    <source>
        <dbReference type="ARBA" id="ARBA00022723"/>
    </source>
</evidence>
<name>A0A0D2B0B9_9PEZI</name>
<keyword evidence="1" id="KW-0479">Metal-binding</keyword>
<dbReference type="InterPro" id="IPR001138">
    <property type="entry name" value="Zn2Cys6_DnaBD"/>
</dbReference>
<accession>A0A0D2B0B9</accession>
<evidence type="ECO:0000256" key="3">
    <source>
        <dbReference type="ARBA" id="ARBA00023015"/>
    </source>
</evidence>
<dbReference type="Pfam" id="PF00172">
    <property type="entry name" value="Zn_clus"/>
    <property type="match status" value="1"/>
</dbReference>
<dbReference type="STRING" id="253628.A0A0D2B0B9"/>
<keyword evidence="5" id="KW-0539">Nucleus</keyword>
<keyword evidence="8" id="KW-1185">Reference proteome</keyword>
<dbReference type="CDD" id="cd00067">
    <property type="entry name" value="GAL4"/>
    <property type="match status" value="1"/>
</dbReference>
<dbReference type="VEuPathDB" id="FungiDB:PV09_04008"/>
<dbReference type="RefSeq" id="XP_016214693.1">
    <property type="nucleotide sequence ID" value="XM_016357289.1"/>
</dbReference>
<dbReference type="Proteomes" id="UP000053259">
    <property type="component" value="Unassembled WGS sequence"/>
</dbReference>
<feature type="domain" description="Zn(2)-C6 fungal-type" evidence="6">
    <location>
        <begin position="12"/>
        <end position="42"/>
    </location>
</feature>
<dbReference type="AlphaFoldDB" id="A0A0D2B0B9"/>
<evidence type="ECO:0000313" key="7">
    <source>
        <dbReference type="EMBL" id="KIW04824.1"/>
    </source>
</evidence>
<sequence>MFTRQLPRKKKSCSHCVKAKRKCDLETPKCRRCAKQDLRCEYPYAERHIGSESSFVTATPNTSMDRKLAPSFDCSPPLDFAASTLDPFLSEGLGLTMPSLGCSDLDPLGMMLISEQPLLEVAHMRQSPTAFSISCLNSFSSSRLLYAIDLIKKAPETMVMKNQTPWSHPRLYDDAMPRCLSEAYAASALSMSRNNTNSEFVSRHIENRFEELLQAEIPATLSGVLSHAHAFILYLSLQVFSNDFRAHAQAHRALSQLEMYGYRLHSLLIKDGGLNLDMLPASLSLYPIASAAIAWRSYILHESARRTLLVIFFMTTLCNALRGELGYCHARGALYTYLLGSAHLWRASSAFDFAKSWNEKDRLIIDNLDFASMLNAANPDDIDDFGRMLLVALLGVDEVRGWFAIKGGAF</sequence>
<protein>
    <recommendedName>
        <fullName evidence="6">Zn(2)-C6 fungal-type domain-containing protein</fullName>
    </recommendedName>
</protein>
<evidence type="ECO:0000256" key="4">
    <source>
        <dbReference type="ARBA" id="ARBA00023163"/>
    </source>
</evidence>
<keyword evidence="2" id="KW-0862">Zinc</keyword>
<dbReference type="InParanoid" id="A0A0D2B0B9"/>
<gene>
    <name evidence="7" type="ORF">PV09_04008</name>
</gene>
<dbReference type="Gene3D" id="4.10.240.10">
    <property type="entry name" value="Zn(2)-C6 fungal-type DNA-binding domain"/>
    <property type="match status" value="1"/>
</dbReference>
<evidence type="ECO:0000256" key="5">
    <source>
        <dbReference type="ARBA" id="ARBA00023242"/>
    </source>
</evidence>
<keyword evidence="4" id="KW-0804">Transcription</keyword>
<reference evidence="7 8" key="1">
    <citation type="submission" date="2015-01" db="EMBL/GenBank/DDBJ databases">
        <title>The Genome Sequence of Ochroconis gallopava CBS43764.</title>
        <authorList>
            <consortium name="The Broad Institute Genomics Platform"/>
            <person name="Cuomo C."/>
            <person name="de Hoog S."/>
            <person name="Gorbushina A."/>
            <person name="Stielow B."/>
            <person name="Teixiera M."/>
            <person name="Abouelleil A."/>
            <person name="Chapman S.B."/>
            <person name="Priest M."/>
            <person name="Young S.K."/>
            <person name="Wortman J."/>
            <person name="Nusbaum C."/>
            <person name="Birren B."/>
        </authorList>
    </citation>
    <scope>NUCLEOTIDE SEQUENCE [LARGE SCALE GENOMIC DNA]</scope>
    <source>
        <strain evidence="7 8">CBS 43764</strain>
    </source>
</reference>
<dbReference type="HOGENOM" id="CLU_024655_2_0_1"/>
<dbReference type="GO" id="GO:0008270">
    <property type="term" value="F:zinc ion binding"/>
    <property type="evidence" value="ECO:0007669"/>
    <property type="project" value="InterPro"/>
</dbReference>
<evidence type="ECO:0000256" key="2">
    <source>
        <dbReference type="ARBA" id="ARBA00022833"/>
    </source>
</evidence>
<dbReference type="InterPro" id="IPR036864">
    <property type="entry name" value="Zn2-C6_fun-type_DNA-bd_sf"/>
</dbReference>
<dbReference type="SUPFAM" id="SSF57701">
    <property type="entry name" value="Zn2/Cys6 DNA-binding domain"/>
    <property type="match status" value="1"/>
</dbReference>
<dbReference type="PROSITE" id="PS50048">
    <property type="entry name" value="ZN2_CY6_FUNGAL_2"/>
    <property type="match status" value="1"/>
</dbReference>
<evidence type="ECO:0000259" key="6">
    <source>
        <dbReference type="PROSITE" id="PS50048"/>
    </source>
</evidence>
<dbReference type="GeneID" id="27311981"/>
<dbReference type="SMART" id="SM00066">
    <property type="entry name" value="GAL4"/>
    <property type="match status" value="1"/>
</dbReference>
<dbReference type="OrthoDB" id="5355161at2759"/>
<organism evidence="7 8">
    <name type="scientific">Verruconis gallopava</name>
    <dbReference type="NCBI Taxonomy" id="253628"/>
    <lineage>
        <taxon>Eukaryota</taxon>
        <taxon>Fungi</taxon>
        <taxon>Dikarya</taxon>
        <taxon>Ascomycota</taxon>
        <taxon>Pezizomycotina</taxon>
        <taxon>Dothideomycetes</taxon>
        <taxon>Pleosporomycetidae</taxon>
        <taxon>Venturiales</taxon>
        <taxon>Sympoventuriaceae</taxon>
        <taxon>Verruconis</taxon>
    </lineage>
</organism>
<evidence type="ECO:0000313" key="8">
    <source>
        <dbReference type="Proteomes" id="UP000053259"/>
    </source>
</evidence>